<accession>A0A4Z0RT60</accession>
<organism evidence="2 3">
    <name type="scientific">Weissella confusa</name>
    <name type="common">Lactobacillus confusus</name>
    <dbReference type="NCBI Taxonomy" id="1583"/>
    <lineage>
        <taxon>Bacteria</taxon>
        <taxon>Bacillati</taxon>
        <taxon>Bacillota</taxon>
        <taxon>Bacilli</taxon>
        <taxon>Lactobacillales</taxon>
        <taxon>Lactobacillaceae</taxon>
        <taxon>Weissella</taxon>
    </lineage>
</organism>
<evidence type="ECO:0000256" key="1">
    <source>
        <dbReference type="SAM" id="Phobius"/>
    </source>
</evidence>
<keyword evidence="1" id="KW-0472">Membrane</keyword>
<evidence type="ECO:0000313" key="2">
    <source>
        <dbReference type="EMBL" id="TGE70368.1"/>
    </source>
</evidence>
<feature type="transmembrane region" description="Helical" evidence="1">
    <location>
        <begin position="123"/>
        <end position="151"/>
    </location>
</feature>
<feature type="transmembrane region" description="Helical" evidence="1">
    <location>
        <begin position="163"/>
        <end position="187"/>
    </location>
</feature>
<sequence length="212" mass="23648">MENNIYFTQLRGHLFGLTEDERDDVLAFYREYAADAGLSGEKLIAEFGTPKQLARRVLVDYSIRYDDVADQEAPDEGSSATKQFKSRIQRQLNLLWVVIVGLVTSVVWIPAIIAILLGLFGVVLVAVAVIIILLWLLFTGFFQVVGALAIAGQSWQTALFQGGLGLIWIGLQFIAWPIGFVVVRTVFRALMNFVKYIGRRFTRKPQGGAKHA</sequence>
<feature type="transmembrane region" description="Helical" evidence="1">
    <location>
        <begin position="94"/>
        <end position="117"/>
    </location>
</feature>
<reference evidence="2 3" key="1">
    <citation type="submission" date="2018-03" db="EMBL/GenBank/DDBJ databases">
        <title>Genome sequencing of Weissella confusa isolates.</title>
        <authorList>
            <person name="Kajala I."/>
            <person name="Baruah R."/>
            <person name="Bergsveinson J."/>
            <person name="Juvonen R."/>
            <person name="Ziola B."/>
        </authorList>
    </citation>
    <scope>NUCLEOTIDE SEQUENCE [LARGE SCALE GENOMIC DNA]</scope>
    <source>
        <strain evidence="2 3">VTT E-062653</strain>
    </source>
</reference>
<keyword evidence="1" id="KW-0812">Transmembrane</keyword>
<dbReference type="Pfam" id="PF22564">
    <property type="entry name" value="HAAS"/>
    <property type="match status" value="1"/>
</dbReference>
<dbReference type="AlphaFoldDB" id="A0A4Z0RT60"/>
<evidence type="ECO:0008006" key="4">
    <source>
        <dbReference type="Google" id="ProtNLM"/>
    </source>
</evidence>
<evidence type="ECO:0000313" key="3">
    <source>
        <dbReference type="Proteomes" id="UP000297646"/>
    </source>
</evidence>
<dbReference type="OrthoDB" id="2242293at2"/>
<dbReference type="Proteomes" id="UP000297646">
    <property type="component" value="Unassembled WGS sequence"/>
</dbReference>
<gene>
    <name evidence="2" type="ORF">C6P11_10515</name>
</gene>
<proteinExistence type="predicted"/>
<keyword evidence="1" id="KW-1133">Transmembrane helix</keyword>
<name>A0A4Z0RT60_WEICO</name>
<protein>
    <recommendedName>
        <fullName evidence="4">DUF1700 domain-containing protein</fullName>
    </recommendedName>
</protein>
<comment type="caution">
    <text evidence="2">The sequence shown here is derived from an EMBL/GenBank/DDBJ whole genome shotgun (WGS) entry which is preliminary data.</text>
</comment>
<dbReference type="EMBL" id="PVSN01000080">
    <property type="protein sequence ID" value="TGE70368.1"/>
    <property type="molecule type" value="Genomic_DNA"/>
</dbReference>
<dbReference type="RefSeq" id="WP_135520916.1">
    <property type="nucleotide sequence ID" value="NZ_PVSN01000080.1"/>
</dbReference>